<protein>
    <submittedName>
        <fullName evidence="6">TetR/AcrR family transcriptional regulator</fullName>
    </submittedName>
</protein>
<dbReference type="Proteomes" id="UP001499930">
    <property type="component" value="Unassembled WGS sequence"/>
</dbReference>
<sequence length="195" mass="20685">MAEDTPQLGTRERILRTASLLMQRQGYEGTGIKQVSQEAGATLGSVYHFFPGGKQALAVAAVQHADQEFADMLSASLSGEADPAKAVAACARALAGHLRDSGWVDGCPISATALETVGRAPEIEQAVAQAFQHWRDLVADTLREAGFPEDDARDLAITIINTLEGAELTAQVFKSETPLLVAGEHLARLIGSYRG</sequence>
<dbReference type="PANTHER" id="PTHR47506:SF3">
    <property type="entry name" value="HTH-TYPE TRANSCRIPTIONAL REGULATOR LMRA"/>
    <property type="match status" value="1"/>
</dbReference>
<evidence type="ECO:0000313" key="7">
    <source>
        <dbReference type="Proteomes" id="UP001499930"/>
    </source>
</evidence>
<dbReference type="Gene3D" id="1.10.357.10">
    <property type="entry name" value="Tetracycline Repressor, domain 2"/>
    <property type="match status" value="1"/>
</dbReference>
<keyword evidence="2 4" id="KW-0238">DNA-binding</keyword>
<accession>A0ABN3Y2Q4</accession>
<evidence type="ECO:0000256" key="3">
    <source>
        <dbReference type="ARBA" id="ARBA00023163"/>
    </source>
</evidence>
<reference evidence="6 7" key="1">
    <citation type="journal article" date="2019" name="Int. J. Syst. Evol. Microbiol.">
        <title>The Global Catalogue of Microorganisms (GCM) 10K type strain sequencing project: providing services to taxonomists for standard genome sequencing and annotation.</title>
        <authorList>
            <consortium name="The Broad Institute Genomics Platform"/>
            <consortium name="The Broad Institute Genome Sequencing Center for Infectious Disease"/>
            <person name="Wu L."/>
            <person name="Ma J."/>
        </authorList>
    </citation>
    <scope>NUCLEOTIDE SEQUENCE [LARGE SCALE GENOMIC DNA]</scope>
    <source>
        <strain evidence="6 7">JCM 3106</strain>
    </source>
</reference>
<dbReference type="InterPro" id="IPR001647">
    <property type="entry name" value="HTH_TetR"/>
</dbReference>
<keyword evidence="3" id="KW-0804">Transcription</keyword>
<proteinExistence type="predicted"/>
<dbReference type="InterPro" id="IPR009057">
    <property type="entry name" value="Homeodomain-like_sf"/>
</dbReference>
<dbReference type="Pfam" id="PF21993">
    <property type="entry name" value="TetR_C_13_2"/>
    <property type="match status" value="1"/>
</dbReference>
<dbReference type="SUPFAM" id="SSF46689">
    <property type="entry name" value="Homeodomain-like"/>
    <property type="match status" value="1"/>
</dbReference>
<organism evidence="6 7">
    <name type="scientific">Streptosporangium longisporum</name>
    <dbReference type="NCBI Taxonomy" id="46187"/>
    <lineage>
        <taxon>Bacteria</taxon>
        <taxon>Bacillati</taxon>
        <taxon>Actinomycetota</taxon>
        <taxon>Actinomycetes</taxon>
        <taxon>Streptosporangiales</taxon>
        <taxon>Streptosporangiaceae</taxon>
        <taxon>Streptosporangium</taxon>
    </lineage>
</organism>
<keyword evidence="1" id="KW-0805">Transcription regulation</keyword>
<evidence type="ECO:0000256" key="1">
    <source>
        <dbReference type="ARBA" id="ARBA00023015"/>
    </source>
</evidence>
<comment type="caution">
    <text evidence="6">The sequence shown here is derived from an EMBL/GenBank/DDBJ whole genome shotgun (WGS) entry which is preliminary data.</text>
</comment>
<dbReference type="PROSITE" id="PS50977">
    <property type="entry name" value="HTH_TETR_2"/>
    <property type="match status" value="1"/>
</dbReference>
<evidence type="ECO:0000313" key="6">
    <source>
        <dbReference type="EMBL" id="GAA3015673.1"/>
    </source>
</evidence>
<feature type="DNA-binding region" description="H-T-H motif" evidence="4">
    <location>
        <begin position="31"/>
        <end position="50"/>
    </location>
</feature>
<evidence type="ECO:0000259" key="5">
    <source>
        <dbReference type="PROSITE" id="PS50977"/>
    </source>
</evidence>
<dbReference type="RefSeq" id="WP_344898326.1">
    <property type="nucleotide sequence ID" value="NZ_BAAAWD010000012.1"/>
</dbReference>
<dbReference type="Pfam" id="PF00440">
    <property type="entry name" value="TetR_N"/>
    <property type="match status" value="1"/>
</dbReference>
<name>A0ABN3Y2Q4_9ACTN</name>
<feature type="domain" description="HTH tetR-type" evidence="5">
    <location>
        <begin position="8"/>
        <end position="68"/>
    </location>
</feature>
<dbReference type="InterPro" id="IPR036271">
    <property type="entry name" value="Tet_transcr_reg_TetR-rel_C_sf"/>
</dbReference>
<keyword evidence="7" id="KW-1185">Reference proteome</keyword>
<gene>
    <name evidence="6" type="ORF">GCM10017559_44040</name>
</gene>
<dbReference type="EMBL" id="BAAAWD010000012">
    <property type="protein sequence ID" value="GAA3015673.1"/>
    <property type="molecule type" value="Genomic_DNA"/>
</dbReference>
<evidence type="ECO:0000256" key="4">
    <source>
        <dbReference type="PROSITE-ProRule" id="PRU00335"/>
    </source>
</evidence>
<evidence type="ECO:0000256" key="2">
    <source>
        <dbReference type="ARBA" id="ARBA00023125"/>
    </source>
</evidence>
<dbReference type="InterPro" id="IPR054156">
    <property type="entry name" value="YxaF_TetR_C"/>
</dbReference>
<dbReference type="PANTHER" id="PTHR47506">
    <property type="entry name" value="TRANSCRIPTIONAL REGULATORY PROTEIN"/>
    <property type="match status" value="1"/>
</dbReference>
<dbReference type="SUPFAM" id="SSF48498">
    <property type="entry name" value="Tetracyclin repressor-like, C-terminal domain"/>
    <property type="match status" value="1"/>
</dbReference>